<feature type="region of interest" description="Disordered" evidence="1">
    <location>
        <begin position="1"/>
        <end position="50"/>
    </location>
</feature>
<comment type="caution">
    <text evidence="2">The sequence shown here is derived from an EMBL/GenBank/DDBJ whole genome shotgun (WGS) entry which is preliminary data.</text>
</comment>
<organism evidence="2 3">
    <name type="scientific">Duganella callida</name>
    <dbReference type="NCBI Taxonomy" id="2561932"/>
    <lineage>
        <taxon>Bacteria</taxon>
        <taxon>Pseudomonadati</taxon>
        <taxon>Pseudomonadota</taxon>
        <taxon>Betaproteobacteria</taxon>
        <taxon>Burkholderiales</taxon>
        <taxon>Oxalobacteraceae</taxon>
        <taxon>Telluria group</taxon>
        <taxon>Duganella</taxon>
    </lineage>
</organism>
<evidence type="ECO:0000313" key="3">
    <source>
        <dbReference type="Proteomes" id="UP000297729"/>
    </source>
</evidence>
<dbReference type="Proteomes" id="UP000297729">
    <property type="component" value="Unassembled WGS sequence"/>
</dbReference>
<keyword evidence="3" id="KW-1185">Reference proteome</keyword>
<evidence type="ECO:0000256" key="1">
    <source>
        <dbReference type="SAM" id="MobiDB-lite"/>
    </source>
</evidence>
<evidence type="ECO:0000313" key="2">
    <source>
        <dbReference type="EMBL" id="TFW13571.1"/>
    </source>
</evidence>
<dbReference type="OrthoDB" id="8707008at2"/>
<name>A0A4Y9RZC3_9BURK</name>
<protein>
    <submittedName>
        <fullName evidence="2">Uncharacterized protein</fullName>
    </submittedName>
</protein>
<accession>A0A4Y9RZC3</accession>
<proteinExistence type="predicted"/>
<gene>
    <name evidence="2" type="ORF">E4L98_28860</name>
</gene>
<sequence>MANKALATRQKMTMRVEPSQKAPRNPVAVAAKQRSGGAGPHAKPQSTDRQAAKRLLAKIDPKRNLDEQ</sequence>
<reference evidence="2 3" key="1">
    <citation type="submission" date="2019-03" db="EMBL/GenBank/DDBJ databases">
        <title>Draft Genome Sequence of Duganella callidus sp. nov., a Novel Duganella Species Isolated from Cultivated Soil.</title>
        <authorList>
            <person name="Raths R."/>
            <person name="Peta V."/>
            <person name="Bucking H."/>
        </authorList>
    </citation>
    <scope>NUCLEOTIDE SEQUENCE [LARGE SCALE GENOMIC DNA]</scope>
    <source>
        <strain evidence="2 3">DN04</strain>
    </source>
</reference>
<dbReference type="AlphaFoldDB" id="A0A4Y9RZC3"/>
<dbReference type="RefSeq" id="WP_135204987.1">
    <property type="nucleotide sequence ID" value="NZ_SPVG01000274.1"/>
</dbReference>
<dbReference type="EMBL" id="SPVG01000274">
    <property type="protein sequence ID" value="TFW13571.1"/>
    <property type="molecule type" value="Genomic_DNA"/>
</dbReference>